<evidence type="ECO:0000256" key="4">
    <source>
        <dbReference type="ARBA" id="ARBA00022821"/>
    </source>
</evidence>
<dbReference type="Pfam" id="PF00188">
    <property type="entry name" value="CAP"/>
    <property type="match status" value="1"/>
</dbReference>
<evidence type="ECO:0000256" key="5">
    <source>
        <dbReference type="ARBA" id="ARBA00023157"/>
    </source>
</evidence>
<keyword evidence="3 7" id="KW-0732">Signal</keyword>
<dbReference type="PRINTS" id="PR00838">
    <property type="entry name" value="V5ALLERGEN"/>
</dbReference>
<keyword evidence="5" id="KW-1015">Disulfide bond</keyword>
<keyword evidence="4" id="KW-0611">Plant defense</keyword>
<gene>
    <name evidence="9" type="ORF">PVL29_014970</name>
</gene>
<dbReference type="SMART" id="SM00198">
    <property type="entry name" value="SCP"/>
    <property type="match status" value="1"/>
</dbReference>
<accession>A0AA38ZI78</accession>
<dbReference type="PROSITE" id="PS01010">
    <property type="entry name" value="CRISP_2"/>
    <property type="match status" value="1"/>
</dbReference>
<protein>
    <recommendedName>
        <fullName evidence="8">SCP domain-containing protein</fullName>
    </recommendedName>
</protein>
<evidence type="ECO:0000256" key="6">
    <source>
        <dbReference type="ARBA" id="ARBA00023265"/>
    </source>
</evidence>
<feature type="signal peptide" evidence="7">
    <location>
        <begin position="1"/>
        <end position="20"/>
    </location>
</feature>
<dbReference type="GO" id="GO:0005576">
    <property type="term" value="C:extracellular region"/>
    <property type="evidence" value="ECO:0007669"/>
    <property type="project" value="InterPro"/>
</dbReference>
<comment type="function">
    <text evidence="1">Probably involved in the defense reaction of plants against pathogens.</text>
</comment>
<evidence type="ECO:0000256" key="7">
    <source>
        <dbReference type="SAM" id="SignalP"/>
    </source>
</evidence>
<feature type="chain" id="PRO_5041217146" description="SCP domain-containing protein" evidence="7">
    <location>
        <begin position="21"/>
        <end position="178"/>
    </location>
</feature>
<comment type="similarity">
    <text evidence="2">Belongs to the CRISP family.</text>
</comment>
<evidence type="ECO:0000259" key="8">
    <source>
        <dbReference type="SMART" id="SM00198"/>
    </source>
</evidence>
<dbReference type="GO" id="GO:0098542">
    <property type="term" value="P:defense response to other organism"/>
    <property type="evidence" value="ECO:0007669"/>
    <property type="project" value="UniProtKB-ARBA"/>
</dbReference>
<evidence type="ECO:0000256" key="1">
    <source>
        <dbReference type="ARBA" id="ARBA00003143"/>
    </source>
</evidence>
<reference evidence="9 10" key="1">
    <citation type="journal article" date="2023" name="BMC Biotechnol.">
        <title>Vitis rotundifolia cv Carlos genome sequencing.</title>
        <authorList>
            <person name="Huff M."/>
            <person name="Hulse-Kemp A."/>
            <person name="Scheffler B."/>
            <person name="Youngblood R."/>
            <person name="Simpson S."/>
            <person name="Babiker E."/>
            <person name="Staton M."/>
        </authorList>
    </citation>
    <scope>NUCLEOTIDE SEQUENCE [LARGE SCALE GENOMIC DNA]</scope>
    <source>
        <tissue evidence="9">Leaf</tissue>
    </source>
</reference>
<dbReference type="InterPro" id="IPR014044">
    <property type="entry name" value="CAP_dom"/>
</dbReference>
<dbReference type="SUPFAM" id="SSF55797">
    <property type="entry name" value="PR-1-like"/>
    <property type="match status" value="1"/>
</dbReference>
<proteinExistence type="inferred from homology"/>
<dbReference type="PRINTS" id="PR00837">
    <property type="entry name" value="V5TPXLIKE"/>
</dbReference>
<evidence type="ECO:0000256" key="2">
    <source>
        <dbReference type="ARBA" id="ARBA00009923"/>
    </source>
</evidence>
<dbReference type="Proteomes" id="UP001168098">
    <property type="component" value="Unassembled WGS sequence"/>
</dbReference>
<comment type="caution">
    <text evidence="9">The sequence shown here is derived from an EMBL/GenBank/DDBJ whole genome shotgun (WGS) entry which is preliminary data.</text>
</comment>
<evidence type="ECO:0000256" key="3">
    <source>
        <dbReference type="ARBA" id="ARBA00022729"/>
    </source>
</evidence>
<evidence type="ECO:0000313" key="10">
    <source>
        <dbReference type="Proteomes" id="UP001168098"/>
    </source>
</evidence>
<dbReference type="CDD" id="cd05381">
    <property type="entry name" value="CAP_PR-1"/>
    <property type="match status" value="1"/>
</dbReference>
<organism evidence="9 10">
    <name type="scientific">Vitis rotundifolia</name>
    <name type="common">Muscadine grape</name>
    <dbReference type="NCBI Taxonomy" id="103349"/>
    <lineage>
        <taxon>Eukaryota</taxon>
        <taxon>Viridiplantae</taxon>
        <taxon>Streptophyta</taxon>
        <taxon>Embryophyta</taxon>
        <taxon>Tracheophyta</taxon>
        <taxon>Spermatophyta</taxon>
        <taxon>Magnoliopsida</taxon>
        <taxon>eudicotyledons</taxon>
        <taxon>Gunneridae</taxon>
        <taxon>Pentapetalae</taxon>
        <taxon>rosids</taxon>
        <taxon>Vitales</taxon>
        <taxon>Vitaceae</taxon>
        <taxon>Viteae</taxon>
        <taxon>Vitis</taxon>
    </lineage>
</organism>
<keyword evidence="10" id="KW-1185">Reference proteome</keyword>
<dbReference type="InterPro" id="IPR002413">
    <property type="entry name" value="V5_allergen-like"/>
</dbReference>
<dbReference type="EMBL" id="JARBHA010000011">
    <property type="protein sequence ID" value="KAJ9689550.1"/>
    <property type="molecule type" value="Genomic_DNA"/>
</dbReference>
<dbReference type="FunFam" id="3.40.33.10:FF:000006">
    <property type="entry name" value="Putative pathogenesis-related protein 1"/>
    <property type="match status" value="1"/>
</dbReference>
<name>A0AA38ZI78_VITRO</name>
<dbReference type="PROSITE" id="PS01009">
    <property type="entry name" value="CRISP_1"/>
    <property type="match status" value="1"/>
</dbReference>
<evidence type="ECO:0000313" key="9">
    <source>
        <dbReference type="EMBL" id="KAJ9689550.1"/>
    </source>
</evidence>
<dbReference type="InterPro" id="IPR035940">
    <property type="entry name" value="CAP_sf"/>
</dbReference>
<dbReference type="AlphaFoldDB" id="A0AA38ZI78"/>
<dbReference type="InterPro" id="IPR001283">
    <property type="entry name" value="CRISP-related"/>
</dbReference>
<feature type="domain" description="SCP" evidence="8">
    <location>
        <begin position="41"/>
        <end position="174"/>
    </location>
</feature>
<dbReference type="Gene3D" id="3.40.33.10">
    <property type="entry name" value="CAP"/>
    <property type="match status" value="1"/>
</dbReference>
<sequence>MSPWHCVLVIYIILITSSSAVDAITKQSSSSSSSSSSSYLSLANQFLAPHNAARTAVGMRRLVWDSKLARYAEWYANQRRGDCALKHSNGQYGENIFWGSGSGWTPAQAVAAWVSERRWYDYWSNSCAYGQQCGHYTQIVWGSTRRVGCARVNCYGGRGVFMTCNYDPPGNYIGERPY</sequence>
<dbReference type="InterPro" id="IPR018244">
    <property type="entry name" value="Allrgn_V5/Tpx1_CS"/>
</dbReference>
<keyword evidence="6" id="KW-0568">Pathogenesis-related protein</keyword>
<dbReference type="PANTHER" id="PTHR10334">
    <property type="entry name" value="CYSTEINE-RICH SECRETORY PROTEIN-RELATED"/>
    <property type="match status" value="1"/>
</dbReference>